<comment type="subcellular location">
    <subcellularLocation>
        <location evidence="1">Membrane</location>
        <topology evidence="1">Single-pass membrane protein</topology>
    </subcellularLocation>
</comment>
<comment type="caution">
    <text evidence="10">The sequence shown here is derived from an EMBL/GenBank/DDBJ whole genome shotgun (WGS) entry which is preliminary data.</text>
</comment>
<feature type="transmembrane region" description="Helical" evidence="6">
    <location>
        <begin position="84"/>
        <end position="102"/>
    </location>
</feature>
<dbReference type="InterPro" id="IPR010201">
    <property type="entry name" value="HflK"/>
</dbReference>
<feature type="compositionally biased region" description="Polar residues" evidence="8">
    <location>
        <begin position="392"/>
        <end position="416"/>
    </location>
</feature>
<dbReference type="GO" id="GO:0006508">
    <property type="term" value="P:proteolysis"/>
    <property type="evidence" value="ECO:0007669"/>
    <property type="project" value="UniProtKB-KW"/>
</dbReference>
<dbReference type="SMART" id="SM00244">
    <property type="entry name" value="PHB"/>
    <property type="match status" value="1"/>
</dbReference>
<feature type="domain" description="Band 7" evidence="9">
    <location>
        <begin position="99"/>
        <end position="278"/>
    </location>
</feature>
<feature type="region of interest" description="Disordered" evidence="8">
    <location>
        <begin position="384"/>
        <end position="416"/>
    </location>
</feature>
<dbReference type="PANTHER" id="PTHR43327:SF2">
    <property type="entry name" value="MODULATOR OF FTSH PROTEASE HFLK"/>
    <property type="match status" value="1"/>
</dbReference>
<dbReference type="NCBIfam" id="TIGR01933">
    <property type="entry name" value="hflK"/>
    <property type="match status" value="1"/>
</dbReference>
<accession>A0A934QLE1</accession>
<keyword evidence="7" id="KW-0175">Coiled coil</keyword>
<keyword evidence="4 6" id="KW-1133">Transmembrane helix</keyword>
<dbReference type="Gene3D" id="3.30.479.30">
    <property type="entry name" value="Band 7 domain"/>
    <property type="match status" value="1"/>
</dbReference>
<dbReference type="PANTHER" id="PTHR43327">
    <property type="entry name" value="STOMATIN-LIKE PROTEIN 2, MITOCHONDRIAL"/>
    <property type="match status" value="1"/>
</dbReference>
<dbReference type="GO" id="GO:0008233">
    <property type="term" value="F:peptidase activity"/>
    <property type="evidence" value="ECO:0007669"/>
    <property type="project" value="UniProtKB-KW"/>
</dbReference>
<feature type="compositionally biased region" description="Gly residues" evidence="8">
    <location>
        <begin position="1"/>
        <end position="50"/>
    </location>
</feature>
<dbReference type="CDD" id="cd03404">
    <property type="entry name" value="SPFH_HflK"/>
    <property type="match status" value="1"/>
</dbReference>
<evidence type="ECO:0000313" key="10">
    <source>
        <dbReference type="EMBL" id="MBK1698750.1"/>
    </source>
</evidence>
<reference evidence="10" key="1">
    <citation type="submission" date="2017-08" db="EMBL/GenBank/DDBJ databases">
        <authorList>
            <person name="Imhoff J.F."/>
            <person name="Rahn T."/>
            <person name="Kuenzel S."/>
            <person name="Neulinger S.C."/>
        </authorList>
    </citation>
    <scope>NUCLEOTIDE SEQUENCE</scope>
    <source>
        <strain evidence="10">DSM 9154</strain>
    </source>
</reference>
<reference evidence="10" key="2">
    <citation type="journal article" date="2020" name="Microorganisms">
        <title>Osmotic Adaptation and Compatible Solute Biosynthesis of Phototrophic Bacteria as Revealed from Genome Analyses.</title>
        <authorList>
            <person name="Imhoff J.F."/>
            <person name="Rahn T."/>
            <person name="Kunzel S."/>
            <person name="Keller A."/>
            <person name="Neulinger S.C."/>
        </authorList>
    </citation>
    <scope>NUCLEOTIDE SEQUENCE</scope>
    <source>
        <strain evidence="10">DSM 9154</strain>
    </source>
</reference>
<dbReference type="Pfam" id="PF01145">
    <property type="entry name" value="Band_7"/>
    <property type="match status" value="1"/>
</dbReference>
<evidence type="ECO:0000256" key="7">
    <source>
        <dbReference type="SAM" id="Coils"/>
    </source>
</evidence>
<dbReference type="GO" id="GO:0016020">
    <property type="term" value="C:membrane"/>
    <property type="evidence" value="ECO:0007669"/>
    <property type="project" value="UniProtKB-SubCell"/>
</dbReference>
<comment type="function">
    <text evidence="6">HflC and HflK could encode or regulate a protease.</text>
</comment>
<organism evidence="10 11">
    <name type="scientific">Rhodovibrio salinarum</name>
    <dbReference type="NCBI Taxonomy" id="1087"/>
    <lineage>
        <taxon>Bacteria</taxon>
        <taxon>Pseudomonadati</taxon>
        <taxon>Pseudomonadota</taxon>
        <taxon>Alphaproteobacteria</taxon>
        <taxon>Rhodospirillales</taxon>
        <taxon>Rhodovibrionaceae</taxon>
        <taxon>Rhodovibrio</taxon>
    </lineage>
</organism>
<dbReference type="AlphaFoldDB" id="A0A934QLE1"/>
<evidence type="ECO:0000256" key="2">
    <source>
        <dbReference type="ARBA" id="ARBA00006971"/>
    </source>
</evidence>
<evidence type="ECO:0000256" key="8">
    <source>
        <dbReference type="SAM" id="MobiDB-lite"/>
    </source>
</evidence>
<dbReference type="InterPro" id="IPR036013">
    <property type="entry name" value="Band_7/SPFH_dom_sf"/>
</dbReference>
<evidence type="ECO:0000256" key="6">
    <source>
        <dbReference type="RuleBase" id="RU364113"/>
    </source>
</evidence>
<dbReference type="InterPro" id="IPR001107">
    <property type="entry name" value="Band_7"/>
</dbReference>
<dbReference type="InterPro" id="IPR050710">
    <property type="entry name" value="Band7/mec-2_domain"/>
</dbReference>
<evidence type="ECO:0000256" key="1">
    <source>
        <dbReference type="ARBA" id="ARBA00004167"/>
    </source>
</evidence>
<comment type="similarity">
    <text evidence="2 6">Belongs to the band 7/mec-2 family. HflK subfamily.</text>
</comment>
<evidence type="ECO:0000256" key="5">
    <source>
        <dbReference type="ARBA" id="ARBA00023136"/>
    </source>
</evidence>
<keyword evidence="3 6" id="KW-0812">Transmembrane</keyword>
<evidence type="ECO:0000313" key="11">
    <source>
        <dbReference type="Proteomes" id="UP000778970"/>
    </source>
</evidence>
<dbReference type="Proteomes" id="UP000778970">
    <property type="component" value="Unassembled WGS sequence"/>
</dbReference>
<protein>
    <recommendedName>
        <fullName evidence="6">Protein HflK</fullName>
    </recommendedName>
</protein>
<keyword evidence="10" id="KW-0645">Protease</keyword>
<dbReference type="EMBL" id="NRRE01000030">
    <property type="protein sequence ID" value="MBK1698750.1"/>
    <property type="molecule type" value="Genomic_DNA"/>
</dbReference>
<keyword evidence="5 6" id="KW-0472">Membrane</keyword>
<feature type="region of interest" description="Disordered" evidence="8">
    <location>
        <begin position="1"/>
        <end position="57"/>
    </location>
</feature>
<proteinExistence type="inferred from homology"/>
<comment type="subunit">
    <text evidence="6">HflC and HflK may interact to form a multimeric complex.</text>
</comment>
<evidence type="ECO:0000256" key="4">
    <source>
        <dbReference type="ARBA" id="ARBA00022989"/>
    </source>
</evidence>
<feature type="coiled-coil region" evidence="7">
    <location>
        <begin position="270"/>
        <end position="341"/>
    </location>
</feature>
<keyword evidence="10" id="KW-0378">Hydrolase</keyword>
<sequence>MPWQNQGGGPWGGGSGGGGGNGGPWGGRGSGGGGGGRNNGGGGPFGGGGQRPPDFDDLVRKGQERLKKIIPGGSGSGGGLGGRGIVLIAAVLVGIWFLSGFYRVQTDQQGVVLRFGEWVNTTKPGLNWHLPYPIETVLTPSVERINQINIGFRQIGGGQSASERDVEGESLMLTGDQNIIDIDFSVQWKISDAGRYLFNIRDPEGTVKIAAESAMREIIGRTDIQPALTEARAEIENKTKDLLQEILSNYESGILVTGLKLQNVQPPGQVVDAFNDVQRALQDRDRLRNEAQAYRNDLIPKARGEAQKMIQEAEAYRERIINEAEGEAERFNQVLSAYKVNPDVTKRRMYLETMQNVFARTDKVLMDAGSSGGTVPYLPLDQLRNRMAGDNPSDQTGTSRNRSATGGGMSSNATTN</sequence>
<name>A0A934QLE1_9PROT</name>
<evidence type="ECO:0000259" key="9">
    <source>
        <dbReference type="SMART" id="SM00244"/>
    </source>
</evidence>
<dbReference type="RefSeq" id="WP_081728531.1">
    <property type="nucleotide sequence ID" value="NZ_NRRE01000030.1"/>
</dbReference>
<gene>
    <name evidence="10" type="primary">hflK</name>
    <name evidence="10" type="ORF">CKO21_16005</name>
</gene>
<dbReference type="SUPFAM" id="SSF117892">
    <property type="entry name" value="Band 7/SPFH domain"/>
    <property type="match status" value="1"/>
</dbReference>
<evidence type="ECO:0000256" key="3">
    <source>
        <dbReference type="ARBA" id="ARBA00022692"/>
    </source>
</evidence>
<keyword evidence="11" id="KW-1185">Reference proteome</keyword>